<gene>
    <name evidence="2" type="ORF">ACJIZ3_013252</name>
</gene>
<accession>A0ABD3UQM1</accession>
<evidence type="ECO:0000313" key="3">
    <source>
        <dbReference type="Proteomes" id="UP001634393"/>
    </source>
</evidence>
<sequence length="303" mass="34501">MIILQFLKNMLLLQYLITVLEGDFWPRISNQGNVEWTLLRESLLNMLLGSRKTTYKGLMKDCLSIMCSLSQSTVFSGEKSCLENSSMKLSHEISIATAIALPEVKKSTCTLLRKFFVMIMELDSSRRMADQQGLTTRADGVRTPVVEIILDELIYNNDILFAFLPVFDEPKWKLEIIVLYFQKYISKASVQTRRSNSTIYAENLDGVLNCLSNKNSARSIFKKIRTEVIQLLLAHAFQAYVAQSYQQGFTNPIEDVRSSSIIDVCKNFITAFTCLRQEDKHMEILRIGKEALFTAATILSTKS</sequence>
<dbReference type="PANTHER" id="PTHR37243:SF2">
    <property type="entry name" value="NEGATIVE REGULATOR OF SYSTEMIC ACQUIRED RESISTANCE SNI1"/>
    <property type="match status" value="1"/>
</dbReference>
<evidence type="ECO:0000313" key="2">
    <source>
        <dbReference type="EMBL" id="KAL3851370.1"/>
    </source>
</evidence>
<dbReference type="Proteomes" id="UP001634393">
    <property type="component" value="Unassembled WGS sequence"/>
</dbReference>
<organism evidence="2 3">
    <name type="scientific">Penstemon smallii</name>
    <dbReference type="NCBI Taxonomy" id="265156"/>
    <lineage>
        <taxon>Eukaryota</taxon>
        <taxon>Viridiplantae</taxon>
        <taxon>Streptophyta</taxon>
        <taxon>Embryophyta</taxon>
        <taxon>Tracheophyta</taxon>
        <taxon>Spermatophyta</taxon>
        <taxon>Magnoliopsida</taxon>
        <taxon>eudicotyledons</taxon>
        <taxon>Gunneridae</taxon>
        <taxon>Pentapetalae</taxon>
        <taxon>asterids</taxon>
        <taxon>lamiids</taxon>
        <taxon>Lamiales</taxon>
        <taxon>Plantaginaceae</taxon>
        <taxon>Cheloneae</taxon>
        <taxon>Penstemon</taxon>
    </lineage>
</organism>
<keyword evidence="1" id="KW-0732">Signal</keyword>
<dbReference type="PANTHER" id="PTHR37243">
    <property type="entry name" value="NEGATIVE REGULATOR OF SYSTEMIC ACQUIRED RESISTANCE SNI1"/>
    <property type="match status" value="1"/>
</dbReference>
<proteinExistence type="predicted"/>
<dbReference type="EMBL" id="JBJXBP010000001">
    <property type="protein sequence ID" value="KAL3851370.1"/>
    <property type="molecule type" value="Genomic_DNA"/>
</dbReference>
<feature type="signal peptide" evidence="1">
    <location>
        <begin position="1"/>
        <end position="22"/>
    </location>
</feature>
<protein>
    <submittedName>
        <fullName evidence="2">Uncharacterized protein</fullName>
    </submittedName>
</protein>
<name>A0ABD3UQM1_9LAMI</name>
<dbReference type="InterPro" id="IPR034561">
    <property type="entry name" value="SNI1"/>
</dbReference>
<evidence type="ECO:0000256" key="1">
    <source>
        <dbReference type="SAM" id="SignalP"/>
    </source>
</evidence>
<dbReference type="AlphaFoldDB" id="A0ABD3UQM1"/>
<reference evidence="2 3" key="1">
    <citation type="submission" date="2024-12" db="EMBL/GenBank/DDBJ databases">
        <title>The unique morphological basis and parallel evolutionary history of personate flowers in Penstemon.</title>
        <authorList>
            <person name="Depatie T.H."/>
            <person name="Wessinger C.A."/>
        </authorList>
    </citation>
    <scope>NUCLEOTIDE SEQUENCE [LARGE SCALE GENOMIC DNA]</scope>
    <source>
        <strain evidence="2">WTNN_2</strain>
        <tissue evidence="2">Leaf</tissue>
    </source>
</reference>
<feature type="chain" id="PRO_5044852339" evidence="1">
    <location>
        <begin position="23"/>
        <end position="303"/>
    </location>
</feature>
<keyword evidence="3" id="KW-1185">Reference proteome</keyword>
<comment type="caution">
    <text evidence="2">The sequence shown here is derived from an EMBL/GenBank/DDBJ whole genome shotgun (WGS) entry which is preliminary data.</text>
</comment>